<reference evidence="1" key="1">
    <citation type="submission" date="2014-12" db="EMBL/GenBank/DDBJ databases">
        <title>Insight into the proteome of Arion vulgaris.</title>
        <authorList>
            <person name="Aradska J."/>
            <person name="Bulat T."/>
            <person name="Smidak R."/>
            <person name="Sarate P."/>
            <person name="Gangsoo J."/>
            <person name="Sialana F."/>
            <person name="Bilban M."/>
            <person name="Lubec G."/>
        </authorList>
    </citation>
    <scope>NUCLEOTIDE SEQUENCE</scope>
    <source>
        <tissue evidence="1">Skin</tissue>
    </source>
</reference>
<proteinExistence type="predicted"/>
<gene>
    <name evidence="1" type="primary">ORF190060</name>
</gene>
<dbReference type="AlphaFoldDB" id="A0A0B7BHI2"/>
<organism evidence="1">
    <name type="scientific">Arion vulgaris</name>
    <dbReference type="NCBI Taxonomy" id="1028688"/>
    <lineage>
        <taxon>Eukaryota</taxon>
        <taxon>Metazoa</taxon>
        <taxon>Spiralia</taxon>
        <taxon>Lophotrochozoa</taxon>
        <taxon>Mollusca</taxon>
        <taxon>Gastropoda</taxon>
        <taxon>Heterobranchia</taxon>
        <taxon>Euthyneura</taxon>
        <taxon>Panpulmonata</taxon>
        <taxon>Eupulmonata</taxon>
        <taxon>Stylommatophora</taxon>
        <taxon>Helicina</taxon>
        <taxon>Arionoidea</taxon>
        <taxon>Arionidae</taxon>
        <taxon>Arion</taxon>
    </lineage>
</organism>
<protein>
    <submittedName>
        <fullName evidence="1">Uncharacterized protein</fullName>
    </submittedName>
</protein>
<sequence length="51" mass="5675">MDILECMKKLLISTVIAFLLLLLHRSLVTRLVYCEPQTGQPASDLSGFPKA</sequence>
<evidence type="ECO:0000313" key="1">
    <source>
        <dbReference type="EMBL" id="CEK92789.1"/>
    </source>
</evidence>
<dbReference type="EMBL" id="HACG01045924">
    <property type="protein sequence ID" value="CEK92789.1"/>
    <property type="molecule type" value="Transcribed_RNA"/>
</dbReference>
<name>A0A0B7BHI2_9EUPU</name>
<accession>A0A0B7BHI2</accession>